<dbReference type="Pfam" id="PF03140">
    <property type="entry name" value="DUF247"/>
    <property type="match status" value="1"/>
</dbReference>
<evidence type="ECO:0000313" key="3">
    <source>
        <dbReference type="RefSeq" id="XP_009769940.1"/>
    </source>
</evidence>
<dbReference type="STRING" id="4096.A0A1U7VY99"/>
<evidence type="ECO:0000313" key="2">
    <source>
        <dbReference type="Proteomes" id="UP000189701"/>
    </source>
</evidence>
<dbReference type="RefSeq" id="XP_009769941.1">
    <property type="nucleotide sequence ID" value="XM_009771639.1"/>
</dbReference>
<dbReference type="Proteomes" id="UP000189701">
    <property type="component" value="Unplaced"/>
</dbReference>
<dbReference type="OrthoDB" id="591587at2759"/>
<reference evidence="3 4" key="2">
    <citation type="submission" date="2025-04" db="UniProtKB">
        <authorList>
            <consortium name="RefSeq"/>
        </authorList>
    </citation>
    <scope>IDENTIFICATION</scope>
    <source>
        <tissue evidence="3 4">Leaf</tissue>
    </source>
</reference>
<dbReference type="InterPro" id="IPR004158">
    <property type="entry name" value="DUF247_pln"/>
</dbReference>
<protein>
    <submittedName>
        <fullName evidence="3 4">UPF0481 protein At3g47200-like</fullName>
    </submittedName>
</protein>
<sequence>MADHIEIVTIDDQVPLLLHQTPLIIDAEKDGIKEWEKVDNLIEIKERDGQGRPGWQTNKSTNQILDEIYEDMENLAIKSTTIFKVNVALRESNPDAYTPKMISIGPYHKKYQELHSMEKYKLLYLRRFLRRKEGLDVESCIKELEELKDKALMCYDEIEDLIDGDHNTGQFLKMLLFDGCFLVEYIRERCGIKPIGEDMIIPGGCLDNQVSRDLLLLENQLPFFVLTKLHDMTKEETDELPFTKMVKWIFFHDLPKLTPASFNETISNAVEIKHLLQVIHMSCHPSEMKTNNLTGNISKEAEHSRKSLCCNLLQIIRSKEMPRDKDKLTWQDNMPNATELHEAGVGFSKVGNIYTCLAKDNLGDSTSLFDIRFENGLMTIPCFKVSDNTETVLRNFIAYEQQSPNIDPKYFSEFAVFMDHLIDSEKDVTLLRVKGIIANDIGDDKEVANLFNKIGKGVGISSDFHYKEVCGKVLQHCEQPWNRMKASLRRNYFHSPWAGVSTVAAVILLLLTVTQTVLSFISVLK</sequence>
<reference evidence="2" key="1">
    <citation type="journal article" date="2013" name="Genome Biol.">
        <title>Reference genomes and transcriptomes of Nicotiana sylvestris and Nicotiana tomentosiformis.</title>
        <authorList>
            <person name="Sierro N."/>
            <person name="Battey J.N."/>
            <person name="Ouadi S."/>
            <person name="Bovet L."/>
            <person name="Goepfert S."/>
            <person name="Bakaher N."/>
            <person name="Peitsch M.C."/>
            <person name="Ivanov N.V."/>
        </authorList>
    </citation>
    <scope>NUCLEOTIDE SEQUENCE [LARGE SCALE GENOMIC DNA]</scope>
</reference>
<gene>
    <name evidence="3 4" type="primary">LOC104220721</name>
</gene>
<keyword evidence="1" id="KW-0812">Transmembrane</keyword>
<evidence type="ECO:0000256" key="1">
    <source>
        <dbReference type="SAM" id="Phobius"/>
    </source>
</evidence>
<dbReference type="KEGG" id="nsy:104220721"/>
<proteinExistence type="predicted"/>
<accession>A0A1U7VY99</accession>
<dbReference type="RefSeq" id="XP_009769940.1">
    <property type="nucleotide sequence ID" value="XM_009771638.1"/>
</dbReference>
<keyword evidence="2" id="KW-1185">Reference proteome</keyword>
<dbReference type="AlphaFoldDB" id="A0A1U7VY99"/>
<organism evidence="2 4">
    <name type="scientific">Nicotiana sylvestris</name>
    <name type="common">Wood tobacco</name>
    <name type="synonym">South American tobacco</name>
    <dbReference type="NCBI Taxonomy" id="4096"/>
    <lineage>
        <taxon>Eukaryota</taxon>
        <taxon>Viridiplantae</taxon>
        <taxon>Streptophyta</taxon>
        <taxon>Embryophyta</taxon>
        <taxon>Tracheophyta</taxon>
        <taxon>Spermatophyta</taxon>
        <taxon>Magnoliopsida</taxon>
        <taxon>eudicotyledons</taxon>
        <taxon>Gunneridae</taxon>
        <taxon>Pentapetalae</taxon>
        <taxon>asterids</taxon>
        <taxon>lamiids</taxon>
        <taxon>Solanales</taxon>
        <taxon>Solanaceae</taxon>
        <taxon>Nicotianoideae</taxon>
        <taxon>Nicotianeae</taxon>
        <taxon>Nicotiana</taxon>
    </lineage>
</organism>
<dbReference type="GeneID" id="104220721"/>
<keyword evidence="1" id="KW-1133">Transmembrane helix</keyword>
<keyword evidence="1" id="KW-0472">Membrane</keyword>
<dbReference type="PANTHER" id="PTHR31170">
    <property type="entry name" value="BNAC04G53230D PROTEIN"/>
    <property type="match status" value="1"/>
</dbReference>
<feature type="transmembrane region" description="Helical" evidence="1">
    <location>
        <begin position="497"/>
        <end position="524"/>
    </location>
</feature>
<name>A0A1U7VY99_NICSY</name>
<dbReference type="PANTHER" id="PTHR31170:SF25">
    <property type="entry name" value="BNAA09G04570D PROTEIN"/>
    <property type="match status" value="1"/>
</dbReference>
<evidence type="ECO:0000313" key="4">
    <source>
        <dbReference type="RefSeq" id="XP_009769941.1"/>
    </source>
</evidence>